<dbReference type="Proteomes" id="UP000695022">
    <property type="component" value="Unplaced"/>
</dbReference>
<evidence type="ECO:0000259" key="8">
    <source>
        <dbReference type="Pfam" id="PF00962"/>
    </source>
</evidence>
<proteinExistence type="inferred from homology"/>
<reference evidence="10" key="1">
    <citation type="submission" date="2025-08" db="UniProtKB">
        <authorList>
            <consortium name="RefSeq"/>
        </authorList>
    </citation>
    <scope>IDENTIFICATION</scope>
</reference>
<protein>
    <submittedName>
        <fullName evidence="10">Adenosine deaminase-like protein</fullName>
    </submittedName>
</protein>
<evidence type="ECO:0000256" key="2">
    <source>
        <dbReference type="ARBA" id="ARBA00006676"/>
    </source>
</evidence>
<dbReference type="Pfam" id="PF00962">
    <property type="entry name" value="A_deaminase"/>
    <property type="match status" value="1"/>
</dbReference>
<keyword evidence="4" id="KW-0378">Hydrolase</keyword>
<evidence type="ECO:0000256" key="4">
    <source>
        <dbReference type="ARBA" id="ARBA00022801"/>
    </source>
</evidence>
<dbReference type="InterPro" id="IPR001365">
    <property type="entry name" value="A_deaminase_dom"/>
</dbReference>
<keyword evidence="9" id="KW-1185">Reference proteome</keyword>
<accession>A0ABM1EIB6</accession>
<dbReference type="PANTHER" id="PTHR11409:SF42">
    <property type="entry name" value="ADENOSINE DEAMINASE-LIKE PROTEIN"/>
    <property type="match status" value="1"/>
</dbReference>
<gene>
    <name evidence="10" type="primary">LOC106812553</name>
</gene>
<comment type="cofactor">
    <cofactor evidence="1">
        <name>Zn(2+)</name>
        <dbReference type="ChEBI" id="CHEBI:29105"/>
    </cofactor>
</comment>
<evidence type="ECO:0000256" key="7">
    <source>
        <dbReference type="ARBA" id="ARBA00048787"/>
    </source>
</evidence>
<evidence type="ECO:0000313" key="10">
    <source>
        <dbReference type="RefSeq" id="XP_014671937.1"/>
    </source>
</evidence>
<organism evidence="9 10">
    <name type="scientific">Priapulus caudatus</name>
    <name type="common">Priapulid worm</name>
    <dbReference type="NCBI Taxonomy" id="37621"/>
    <lineage>
        <taxon>Eukaryota</taxon>
        <taxon>Metazoa</taxon>
        <taxon>Ecdysozoa</taxon>
        <taxon>Scalidophora</taxon>
        <taxon>Priapulida</taxon>
        <taxon>Priapulimorpha</taxon>
        <taxon>Priapulimorphida</taxon>
        <taxon>Priapulidae</taxon>
        <taxon>Priapulus</taxon>
    </lineage>
</organism>
<evidence type="ECO:0000256" key="5">
    <source>
        <dbReference type="ARBA" id="ARBA00022833"/>
    </source>
</evidence>
<dbReference type="SUPFAM" id="SSF51556">
    <property type="entry name" value="Metallo-dependent hydrolases"/>
    <property type="match status" value="1"/>
</dbReference>
<keyword evidence="5" id="KW-0862">Zinc</keyword>
<evidence type="ECO:0000313" key="9">
    <source>
        <dbReference type="Proteomes" id="UP000695022"/>
    </source>
</evidence>
<dbReference type="PANTHER" id="PTHR11409">
    <property type="entry name" value="ADENOSINE DEAMINASE"/>
    <property type="match status" value="1"/>
</dbReference>
<keyword evidence="6" id="KW-0546">Nucleotide metabolism</keyword>
<dbReference type="RefSeq" id="XP_014671937.1">
    <property type="nucleotide sequence ID" value="XM_014816451.1"/>
</dbReference>
<sequence>MSEMATAEDLKLMQFCRSLPKIELHAHINACISTSTVRKLVRLKEAKGEPCLDVSKYFVTEHITLDELFQKFKIIHALNTSVESMFLTTYETIREMAADGVRYAELRSTPRADAATGMTKRSYVDAVLAAVRKCEQENVDIVVKLLLSIDRRGSVADAADTVRLATQYAASSGGVVVGVDLSGDPAVNDARVFIPVLREASAAGLKLSLHLAEVVNNEETLELLRCVRVDRIGHGVFLHPEVGGSQAIVDCVRSNRTPIECCLSSNEKCYSLPHLQDHHFVYWHIENKHPCIPCTDGGAIFETSLSREYYLLAEHYGLTRRQLYDISLRSIDHAFTDETTRDALRRRWQLEAPSL</sequence>
<dbReference type="InterPro" id="IPR032466">
    <property type="entry name" value="Metal_Hydrolase"/>
</dbReference>
<comment type="similarity">
    <text evidence="2">Belongs to the metallo-dependent hydrolases superfamily. Adenosine and AMP deaminases family.</text>
</comment>
<dbReference type="InterPro" id="IPR006330">
    <property type="entry name" value="Ado/ade_deaminase"/>
</dbReference>
<keyword evidence="3" id="KW-0479">Metal-binding</keyword>
<evidence type="ECO:0000256" key="3">
    <source>
        <dbReference type="ARBA" id="ARBA00022723"/>
    </source>
</evidence>
<evidence type="ECO:0000256" key="1">
    <source>
        <dbReference type="ARBA" id="ARBA00001947"/>
    </source>
</evidence>
<evidence type="ECO:0000256" key="6">
    <source>
        <dbReference type="ARBA" id="ARBA00023080"/>
    </source>
</evidence>
<comment type="catalytic activity">
    <reaction evidence="7">
        <text>N(6)-methyl-AMP + H2O + H(+) = IMP + methylamine</text>
        <dbReference type="Rhea" id="RHEA:16001"/>
        <dbReference type="ChEBI" id="CHEBI:15377"/>
        <dbReference type="ChEBI" id="CHEBI:15378"/>
        <dbReference type="ChEBI" id="CHEBI:58053"/>
        <dbReference type="ChEBI" id="CHEBI:59338"/>
        <dbReference type="ChEBI" id="CHEBI:144842"/>
    </reaction>
    <physiologicalReaction direction="left-to-right" evidence="7">
        <dbReference type="Rhea" id="RHEA:16002"/>
    </physiologicalReaction>
</comment>
<feature type="domain" description="Adenosine deaminase" evidence="8">
    <location>
        <begin position="20"/>
        <end position="345"/>
    </location>
</feature>
<dbReference type="Gene3D" id="3.20.20.140">
    <property type="entry name" value="Metal-dependent hydrolases"/>
    <property type="match status" value="1"/>
</dbReference>
<dbReference type="GeneID" id="106812553"/>
<name>A0ABM1EIB6_PRICU</name>